<name>A0A0C3DG07_9AGAM</name>
<evidence type="ECO:0000313" key="2">
    <source>
        <dbReference type="Proteomes" id="UP000053989"/>
    </source>
</evidence>
<gene>
    <name evidence="1" type="ORF">SCLCIDRAFT_314744</name>
</gene>
<proteinExistence type="predicted"/>
<reference evidence="1 2" key="1">
    <citation type="submission" date="2014-04" db="EMBL/GenBank/DDBJ databases">
        <authorList>
            <consortium name="DOE Joint Genome Institute"/>
            <person name="Kuo A."/>
            <person name="Kohler A."/>
            <person name="Nagy L.G."/>
            <person name="Floudas D."/>
            <person name="Copeland A."/>
            <person name="Barry K.W."/>
            <person name="Cichocki N."/>
            <person name="Veneault-Fourrey C."/>
            <person name="LaButti K."/>
            <person name="Lindquist E.A."/>
            <person name="Lipzen A."/>
            <person name="Lundell T."/>
            <person name="Morin E."/>
            <person name="Murat C."/>
            <person name="Sun H."/>
            <person name="Tunlid A."/>
            <person name="Henrissat B."/>
            <person name="Grigoriev I.V."/>
            <person name="Hibbett D.S."/>
            <person name="Martin F."/>
            <person name="Nordberg H.P."/>
            <person name="Cantor M.N."/>
            <person name="Hua S.X."/>
        </authorList>
    </citation>
    <scope>NUCLEOTIDE SEQUENCE [LARGE SCALE GENOMIC DNA]</scope>
    <source>
        <strain evidence="1 2">Foug A</strain>
    </source>
</reference>
<accession>A0A0C3DG07</accession>
<dbReference type="AlphaFoldDB" id="A0A0C3DG07"/>
<evidence type="ECO:0008006" key="3">
    <source>
        <dbReference type="Google" id="ProtNLM"/>
    </source>
</evidence>
<sequence length="484" mass="53511">MSISLDIQPFSSTLHMHGEASVSSAFSLSGYVTVSITPFLSFFGRSSSSRILLQSLIITFEGKSEVITPMTGYAPVRLCSITHELVRGEPIELSDGVLEDPATPCSWNIVFDMPIPGWLPVTSTYGDIDFEETGTRLFSFGLRSYSTNAPKCPVVLQRVVEPPAALSNEFPLTIFVVETQPESGDAQQDFQSSAGPLEVFSGVQVIASVPAAIPINETSLPFVLRLRVKDLMGCERERLRVTGFSVDIEQFEVYRNATNQTHLYCLPIPPKERQPPNEPLRDPHPIHTLWSASTFMTAQPCRSSVGRKFSLLPENNSGRYIIGGDTHIFANASDASEWYILEVDVPIAEQPYEADWAGPHIRRITESGPLFSVDHLLRVAVHCEYDDPTEQEPIHKRLQFSLPLQLIHLPNTPVPSMGGNSDAGLPTESQMKVPPAHSLPAYSQLFYPNGERKIDYSTPLPLYEPRTYPSSSSSTLIASPQKVH</sequence>
<evidence type="ECO:0000313" key="1">
    <source>
        <dbReference type="EMBL" id="KIM55016.1"/>
    </source>
</evidence>
<organism evidence="1 2">
    <name type="scientific">Scleroderma citrinum Foug A</name>
    <dbReference type="NCBI Taxonomy" id="1036808"/>
    <lineage>
        <taxon>Eukaryota</taxon>
        <taxon>Fungi</taxon>
        <taxon>Dikarya</taxon>
        <taxon>Basidiomycota</taxon>
        <taxon>Agaricomycotina</taxon>
        <taxon>Agaricomycetes</taxon>
        <taxon>Agaricomycetidae</taxon>
        <taxon>Boletales</taxon>
        <taxon>Sclerodermatineae</taxon>
        <taxon>Sclerodermataceae</taxon>
        <taxon>Scleroderma</taxon>
    </lineage>
</organism>
<dbReference type="OrthoDB" id="1638493at2759"/>
<dbReference type="HOGENOM" id="CLU_477327_0_0_1"/>
<dbReference type="InParanoid" id="A0A0C3DG07"/>
<reference evidence="2" key="2">
    <citation type="submission" date="2015-01" db="EMBL/GenBank/DDBJ databases">
        <title>Evolutionary Origins and Diversification of the Mycorrhizal Mutualists.</title>
        <authorList>
            <consortium name="DOE Joint Genome Institute"/>
            <consortium name="Mycorrhizal Genomics Consortium"/>
            <person name="Kohler A."/>
            <person name="Kuo A."/>
            <person name="Nagy L.G."/>
            <person name="Floudas D."/>
            <person name="Copeland A."/>
            <person name="Barry K.W."/>
            <person name="Cichocki N."/>
            <person name="Veneault-Fourrey C."/>
            <person name="LaButti K."/>
            <person name="Lindquist E.A."/>
            <person name="Lipzen A."/>
            <person name="Lundell T."/>
            <person name="Morin E."/>
            <person name="Murat C."/>
            <person name="Riley R."/>
            <person name="Ohm R."/>
            <person name="Sun H."/>
            <person name="Tunlid A."/>
            <person name="Henrissat B."/>
            <person name="Grigoriev I.V."/>
            <person name="Hibbett D.S."/>
            <person name="Martin F."/>
        </authorList>
    </citation>
    <scope>NUCLEOTIDE SEQUENCE [LARGE SCALE GENOMIC DNA]</scope>
    <source>
        <strain evidence="2">Foug A</strain>
    </source>
</reference>
<keyword evidence="2" id="KW-1185">Reference proteome</keyword>
<dbReference type="Proteomes" id="UP000053989">
    <property type="component" value="Unassembled WGS sequence"/>
</dbReference>
<protein>
    <recommendedName>
        <fullName evidence="3">Arrestin-like N-terminal domain-containing protein</fullName>
    </recommendedName>
</protein>
<dbReference type="EMBL" id="KN822142">
    <property type="protein sequence ID" value="KIM55016.1"/>
    <property type="molecule type" value="Genomic_DNA"/>
</dbReference>
<dbReference type="STRING" id="1036808.A0A0C3DG07"/>